<keyword evidence="2" id="KW-1185">Reference proteome</keyword>
<dbReference type="RefSeq" id="XP_007699730.1">
    <property type="nucleotide sequence ID" value="XM_007701540.1"/>
</dbReference>
<dbReference type="HOGENOM" id="CLU_2133299_0_0_1"/>
<proteinExistence type="predicted"/>
<organism evidence="1 2">
    <name type="scientific">Cochliobolus sativus (strain ND90Pr / ATCC 201652)</name>
    <name type="common">Common root rot and spot blotch fungus</name>
    <name type="synonym">Bipolaris sorokiniana</name>
    <dbReference type="NCBI Taxonomy" id="665912"/>
    <lineage>
        <taxon>Eukaryota</taxon>
        <taxon>Fungi</taxon>
        <taxon>Dikarya</taxon>
        <taxon>Ascomycota</taxon>
        <taxon>Pezizomycotina</taxon>
        <taxon>Dothideomycetes</taxon>
        <taxon>Pleosporomycetidae</taxon>
        <taxon>Pleosporales</taxon>
        <taxon>Pleosporineae</taxon>
        <taxon>Pleosporaceae</taxon>
        <taxon>Bipolaris</taxon>
    </lineage>
</organism>
<protein>
    <submittedName>
        <fullName evidence="1">Uncharacterized protein</fullName>
    </submittedName>
</protein>
<dbReference type="EMBL" id="KB445643">
    <property type="protein sequence ID" value="EMD64516.1"/>
    <property type="molecule type" value="Genomic_DNA"/>
</dbReference>
<gene>
    <name evidence="1" type="ORF">COCSADRAFT_26657</name>
</gene>
<dbReference type="OrthoDB" id="3830579at2759"/>
<reference evidence="2" key="2">
    <citation type="journal article" date="2013" name="PLoS Genet.">
        <title>Comparative genome structure, secondary metabolite, and effector coding capacity across Cochliobolus pathogens.</title>
        <authorList>
            <person name="Condon B.J."/>
            <person name="Leng Y."/>
            <person name="Wu D."/>
            <person name="Bushley K.E."/>
            <person name="Ohm R.A."/>
            <person name="Otillar R."/>
            <person name="Martin J."/>
            <person name="Schackwitz W."/>
            <person name="Grimwood J."/>
            <person name="MohdZainudin N."/>
            <person name="Xue C."/>
            <person name="Wang R."/>
            <person name="Manning V.A."/>
            <person name="Dhillon B."/>
            <person name="Tu Z.J."/>
            <person name="Steffenson B.J."/>
            <person name="Salamov A."/>
            <person name="Sun H."/>
            <person name="Lowry S."/>
            <person name="LaButti K."/>
            <person name="Han J."/>
            <person name="Copeland A."/>
            <person name="Lindquist E."/>
            <person name="Barry K."/>
            <person name="Schmutz J."/>
            <person name="Baker S.E."/>
            <person name="Ciuffetti L.M."/>
            <person name="Grigoriev I.V."/>
            <person name="Zhong S."/>
            <person name="Turgeon B.G."/>
        </authorList>
    </citation>
    <scope>NUCLEOTIDE SEQUENCE [LARGE SCALE GENOMIC DNA]</scope>
    <source>
        <strain evidence="2">ND90Pr / ATCC 201652</strain>
    </source>
</reference>
<dbReference type="GeneID" id="19135529"/>
<dbReference type="eggNOG" id="ENOG502T0EV">
    <property type="taxonomic scope" value="Eukaryota"/>
</dbReference>
<evidence type="ECO:0000313" key="1">
    <source>
        <dbReference type="EMBL" id="EMD64516.1"/>
    </source>
</evidence>
<evidence type="ECO:0000313" key="2">
    <source>
        <dbReference type="Proteomes" id="UP000016934"/>
    </source>
</evidence>
<dbReference type="AlphaFoldDB" id="M2T5K5"/>
<dbReference type="KEGG" id="bsc:COCSADRAFT_26657"/>
<sequence length="113" mass="12463">MASPLIEFVKISFPAARATPDFRGSIERDFRVFDEKCVAVARGNGGVAFGWGVDEEEQEGVEGGMAVGFFVLRGWEGMEYFEQLVGTSEFKGAIEGLKGWGAPMNMWFVQRGE</sequence>
<name>M2T5K5_COCSN</name>
<accession>M2T5K5</accession>
<dbReference type="Proteomes" id="UP000016934">
    <property type="component" value="Unassembled WGS sequence"/>
</dbReference>
<reference evidence="1 2" key="1">
    <citation type="journal article" date="2012" name="PLoS Pathog.">
        <title>Diverse lifestyles and strategies of plant pathogenesis encoded in the genomes of eighteen Dothideomycetes fungi.</title>
        <authorList>
            <person name="Ohm R.A."/>
            <person name="Feau N."/>
            <person name="Henrissat B."/>
            <person name="Schoch C.L."/>
            <person name="Horwitz B.A."/>
            <person name="Barry K.W."/>
            <person name="Condon B.J."/>
            <person name="Copeland A.C."/>
            <person name="Dhillon B."/>
            <person name="Glaser F."/>
            <person name="Hesse C.N."/>
            <person name="Kosti I."/>
            <person name="LaButti K."/>
            <person name="Lindquist E.A."/>
            <person name="Lucas S."/>
            <person name="Salamov A.A."/>
            <person name="Bradshaw R.E."/>
            <person name="Ciuffetti L."/>
            <person name="Hamelin R.C."/>
            <person name="Kema G.H.J."/>
            <person name="Lawrence C."/>
            <person name="Scott J.A."/>
            <person name="Spatafora J.W."/>
            <person name="Turgeon B.G."/>
            <person name="de Wit P.J.G.M."/>
            <person name="Zhong S."/>
            <person name="Goodwin S.B."/>
            <person name="Grigoriev I.V."/>
        </authorList>
    </citation>
    <scope>NUCLEOTIDE SEQUENCE [LARGE SCALE GENOMIC DNA]</scope>
    <source>
        <strain evidence="2">ND90Pr / ATCC 201652</strain>
    </source>
</reference>